<feature type="region of interest" description="Disordered" evidence="1">
    <location>
        <begin position="213"/>
        <end position="251"/>
    </location>
</feature>
<dbReference type="OrthoDB" id="3048996at2759"/>
<feature type="region of interest" description="Disordered" evidence="1">
    <location>
        <begin position="13"/>
        <end position="64"/>
    </location>
</feature>
<feature type="compositionally biased region" description="Polar residues" evidence="1">
    <location>
        <begin position="214"/>
        <end position="224"/>
    </location>
</feature>
<protein>
    <submittedName>
        <fullName evidence="2">Uncharacterized protein</fullName>
    </submittedName>
</protein>
<organism evidence="2 3">
    <name type="scientific">Armillaria ostoyae</name>
    <name type="common">Armillaria root rot fungus</name>
    <dbReference type="NCBI Taxonomy" id="47428"/>
    <lineage>
        <taxon>Eukaryota</taxon>
        <taxon>Fungi</taxon>
        <taxon>Dikarya</taxon>
        <taxon>Basidiomycota</taxon>
        <taxon>Agaricomycotina</taxon>
        <taxon>Agaricomycetes</taxon>
        <taxon>Agaricomycetidae</taxon>
        <taxon>Agaricales</taxon>
        <taxon>Marasmiineae</taxon>
        <taxon>Physalacriaceae</taxon>
        <taxon>Armillaria</taxon>
    </lineage>
</organism>
<gene>
    <name evidence="2" type="ORF">ARMOST_18678</name>
</gene>
<dbReference type="Proteomes" id="UP000219338">
    <property type="component" value="Unassembled WGS sequence"/>
</dbReference>
<name>A0A284S2F4_ARMOS</name>
<accession>A0A284S2F4</accession>
<evidence type="ECO:0000313" key="3">
    <source>
        <dbReference type="Proteomes" id="UP000219338"/>
    </source>
</evidence>
<dbReference type="EMBL" id="FUEG01000027">
    <property type="protein sequence ID" value="SJL15192.1"/>
    <property type="molecule type" value="Genomic_DNA"/>
</dbReference>
<proteinExistence type="predicted"/>
<keyword evidence="3" id="KW-1185">Reference proteome</keyword>
<sequence length="303" mass="32946">MALTRLVENKQVISHNTLPPHPDAIVKAGSPSDDDVNRSSSSDSHQKRASNTTNIDTFSKSRNGLDGNSGRFKVIAGDEAASIAQSHAGSTIDVRAAQLSNLNPVVFAFSAYTAGGRKAVDHYKMRKGISKAHRKKGQRKTDFLDDESQRVVKNLDKEYKHCHTYANVLRRPSVSEIIFNWIHHFYSRIKHPIQVNSSFLFLSSFISHEVRQAPQKQAQASSGVPVNGDGKGNDMKPTSPHRTPVRLPGSDATTFTTALQASDRSQPPGTKKSIINSTSALTILSSSHVTPTLSSAASLRPSP</sequence>
<evidence type="ECO:0000313" key="2">
    <source>
        <dbReference type="EMBL" id="SJL15192.1"/>
    </source>
</evidence>
<dbReference type="AlphaFoldDB" id="A0A284S2F4"/>
<evidence type="ECO:0000256" key="1">
    <source>
        <dbReference type="SAM" id="MobiDB-lite"/>
    </source>
</evidence>
<feature type="compositionally biased region" description="Polar residues" evidence="1">
    <location>
        <begin position="49"/>
        <end position="62"/>
    </location>
</feature>
<reference evidence="3" key="1">
    <citation type="journal article" date="2017" name="Nat. Ecol. Evol.">
        <title>Genome expansion and lineage-specific genetic innovations in the forest pathogenic fungi Armillaria.</title>
        <authorList>
            <person name="Sipos G."/>
            <person name="Prasanna A.N."/>
            <person name="Walter M.C."/>
            <person name="O'Connor E."/>
            <person name="Balint B."/>
            <person name="Krizsan K."/>
            <person name="Kiss B."/>
            <person name="Hess J."/>
            <person name="Varga T."/>
            <person name="Slot J."/>
            <person name="Riley R."/>
            <person name="Boka B."/>
            <person name="Rigling D."/>
            <person name="Barry K."/>
            <person name="Lee J."/>
            <person name="Mihaltcheva S."/>
            <person name="LaButti K."/>
            <person name="Lipzen A."/>
            <person name="Waldron R."/>
            <person name="Moloney N.M."/>
            <person name="Sperisen C."/>
            <person name="Kredics L."/>
            <person name="Vagvoelgyi C."/>
            <person name="Patrignani A."/>
            <person name="Fitzpatrick D."/>
            <person name="Nagy I."/>
            <person name="Doyle S."/>
            <person name="Anderson J.B."/>
            <person name="Grigoriev I.V."/>
            <person name="Gueldener U."/>
            <person name="Muensterkoetter M."/>
            <person name="Nagy L.G."/>
        </authorList>
    </citation>
    <scope>NUCLEOTIDE SEQUENCE [LARGE SCALE GENOMIC DNA]</scope>
    <source>
        <strain evidence="3">C18/9</strain>
    </source>
</reference>